<feature type="domain" description="Ferrous iron transporter FeoA-like" evidence="2">
    <location>
        <begin position="2"/>
        <end position="74"/>
    </location>
</feature>
<name>A0A1M5REB2_9FIRM</name>
<accession>A0A1M5REB2</accession>
<evidence type="ECO:0000256" key="1">
    <source>
        <dbReference type="ARBA" id="ARBA00023004"/>
    </source>
</evidence>
<dbReference type="InterPro" id="IPR038157">
    <property type="entry name" value="FeoA_core_dom"/>
</dbReference>
<dbReference type="InterPro" id="IPR052713">
    <property type="entry name" value="FeoA"/>
</dbReference>
<organism evidence="3 4">
    <name type="scientific">Asaccharospora irregularis DSM 2635</name>
    <dbReference type="NCBI Taxonomy" id="1121321"/>
    <lineage>
        <taxon>Bacteria</taxon>
        <taxon>Bacillati</taxon>
        <taxon>Bacillota</taxon>
        <taxon>Clostridia</taxon>
        <taxon>Peptostreptococcales</taxon>
        <taxon>Peptostreptococcaceae</taxon>
        <taxon>Asaccharospora</taxon>
    </lineage>
</organism>
<dbReference type="STRING" id="1121321.SAMN04488530_12922"/>
<reference evidence="4" key="1">
    <citation type="submission" date="2016-11" db="EMBL/GenBank/DDBJ databases">
        <authorList>
            <person name="Varghese N."/>
            <person name="Submissions S."/>
        </authorList>
    </citation>
    <scope>NUCLEOTIDE SEQUENCE [LARGE SCALE GENOMIC DNA]</scope>
    <source>
        <strain evidence="4">DSM 2635</strain>
    </source>
</reference>
<evidence type="ECO:0000313" key="3">
    <source>
        <dbReference type="EMBL" id="SHH24470.1"/>
    </source>
</evidence>
<keyword evidence="4" id="KW-1185">Reference proteome</keyword>
<dbReference type="GO" id="GO:0046914">
    <property type="term" value="F:transition metal ion binding"/>
    <property type="evidence" value="ECO:0007669"/>
    <property type="project" value="InterPro"/>
</dbReference>
<dbReference type="AlphaFoldDB" id="A0A1M5REB2"/>
<dbReference type="EMBL" id="FQWX01000029">
    <property type="protein sequence ID" value="SHH24470.1"/>
    <property type="molecule type" value="Genomic_DNA"/>
</dbReference>
<dbReference type="InterPro" id="IPR008988">
    <property type="entry name" value="Transcriptional_repressor_C"/>
</dbReference>
<dbReference type="PANTHER" id="PTHR42954:SF2">
    <property type="entry name" value="FE(2+) TRANSPORT PROTEIN A"/>
    <property type="match status" value="1"/>
</dbReference>
<dbReference type="SMART" id="SM00899">
    <property type="entry name" value="FeoA"/>
    <property type="match status" value="1"/>
</dbReference>
<evidence type="ECO:0000259" key="2">
    <source>
        <dbReference type="SMART" id="SM00899"/>
    </source>
</evidence>
<gene>
    <name evidence="3" type="ORF">SAMN04488530_12922</name>
</gene>
<proteinExistence type="predicted"/>
<sequence>MMTVHDLKIGEKGFIDSINGNVKLAKRLLALGCINNTEIEVRKVAPFGDPIIVRFRGFDLAIRKNDAKNISLKK</sequence>
<protein>
    <submittedName>
        <fullName evidence="3">Ferrous iron transport protein A</fullName>
    </submittedName>
</protein>
<dbReference type="PANTHER" id="PTHR42954">
    <property type="entry name" value="FE(2+) TRANSPORT PROTEIN A"/>
    <property type="match status" value="1"/>
</dbReference>
<dbReference type="Gene3D" id="2.30.30.90">
    <property type="match status" value="1"/>
</dbReference>
<dbReference type="InterPro" id="IPR007167">
    <property type="entry name" value="Fe-transptr_FeoA-like"/>
</dbReference>
<dbReference type="SUPFAM" id="SSF50037">
    <property type="entry name" value="C-terminal domain of transcriptional repressors"/>
    <property type="match status" value="1"/>
</dbReference>
<dbReference type="Pfam" id="PF04023">
    <property type="entry name" value="FeoA"/>
    <property type="match status" value="1"/>
</dbReference>
<dbReference type="Proteomes" id="UP000243255">
    <property type="component" value="Unassembled WGS sequence"/>
</dbReference>
<keyword evidence="1" id="KW-0408">Iron</keyword>
<evidence type="ECO:0000313" key="4">
    <source>
        <dbReference type="Proteomes" id="UP000243255"/>
    </source>
</evidence>